<evidence type="ECO:0000256" key="7">
    <source>
        <dbReference type="ARBA" id="ARBA00023237"/>
    </source>
</evidence>
<dbReference type="Pfam" id="PF02321">
    <property type="entry name" value="OEP"/>
    <property type="match status" value="2"/>
</dbReference>
<accession>A0A563TXX4</accession>
<keyword evidence="3" id="KW-0813">Transport</keyword>
<comment type="subcellular location">
    <subcellularLocation>
        <location evidence="1">Cell outer membrane</location>
    </subcellularLocation>
</comment>
<evidence type="ECO:0000313" key="10">
    <source>
        <dbReference type="EMBL" id="TWR24194.1"/>
    </source>
</evidence>
<name>A0A563TXX4_9SPHI</name>
<dbReference type="PANTHER" id="PTHR30026:SF20">
    <property type="entry name" value="OUTER MEMBRANE PROTEIN TOLC"/>
    <property type="match status" value="1"/>
</dbReference>
<keyword evidence="9" id="KW-0732">Signal</keyword>
<dbReference type="Proteomes" id="UP000318010">
    <property type="component" value="Unassembled WGS sequence"/>
</dbReference>
<reference evidence="10 11" key="1">
    <citation type="submission" date="2019-07" db="EMBL/GenBank/DDBJ databases">
        <authorList>
            <person name="Kim J."/>
        </authorList>
    </citation>
    <scope>NUCLEOTIDE SEQUENCE [LARGE SCALE GENOMIC DNA]</scope>
    <source>
        <strain evidence="10 11">MJ1a</strain>
    </source>
</reference>
<gene>
    <name evidence="10" type="ORF">FPZ42_17050</name>
</gene>
<dbReference type="InterPro" id="IPR051906">
    <property type="entry name" value="TolC-like"/>
</dbReference>
<keyword evidence="5" id="KW-0812">Transmembrane</keyword>
<dbReference type="SUPFAM" id="SSF56954">
    <property type="entry name" value="Outer membrane efflux proteins (OEP)"/>
    <property type="match status" value="1"/>
</dbReference>
<feature type="signal peptide" evidence="9">
    <location>
        <begin position="1"/>
        <end position="28"/>
    </location>
</feature>
<dbReference type="EMBL" id="VOEI01000007">
    <property type="protein sequence ID" value="TWR24194.1"/>
    <property type="molecule type" value="Genomic_DNA"/>
</dbReference>
<keyword evidence="11" id="KW-1185">Reference proteome</keyword>
<feature type="chain" id="PRO_5022164157" evidence="9">
    <location>
        <begin position="29"/>
        <end position="477"/>
    </location>
</feature>
<comment type="caution">
    <text evidence="10">The sequence shown here is derived from an EMBL/GenBank/DDBJ whole genome shotgun (WGS) entry which is preliminary data.</text>
</comment>
<dbReference type="OrthoDB" id="9811587at2"/>
<evidence type="ECO:0000256" key="6">
    <source>
        <dbReference type="ARBA" id="ARBA00023136"/>
    </source>
</evidence>
<dbReference type="GO" id="GO:0009279">
    <property type="term" value="C:cell outer membrane"/>
    <property type="evidence" value="ECO:0007669"/>
    <property type="project" value="UniProtKB-SubCell"/>
</dbReference>
<dbReference type="GO" id="GO:0015288">
    <property type="term" value="F:porin activity"/>
    <property type="evidence" value="ECO:0007669"/>
    <property type="project" value="TreeGrafter"/>
</dbReference>
<feature type="coiled-coil region" evidence="8">
    <location>
        <begin position="192"/>
        <end position="226"/>
    </location>
</feature>
<sequence>MPTKLSIKPVIRAVALFLTAILPGSALAQQKISLEQAIDSACLNNIQVRQAQFEAAISDENVKLAKGDQLPTVNGSIAAYRLFGRAVDPTTYQYSNAATTVSQGSLYANVTLFQGFAKINTIKQNKYLLSADKSNVDKIKNDLTLSVLTTYLSVLTNRDLQAAAKKQLEIAKEELARQKKFFKVGQKTLADLSQATSQVANAEANLTNAQNEMERAYLTLSHLMERDDQPFLVIDPPKKAIDDINTGFTLNEVYQKALITNPDITIAGNRRLAAEKGIAVAKGLRAPQLSFGGGINTSYSSAQNTVVATQIAGSVPIGVVENSNATVIAPVFQNRNVPFGEQLKNNFNQAVGFTLFIPIANGNQTNINIRKAKLNYQNAMATEDLTKNNLRKAVAEAVWDVKATNKRYKAAQVTLKAAEDAFRVMRQRYNVGLANSLDINVAENEYNIAEFALIQLRYEVLLKSKVIDYYLGNKIRF</sequence>
<evidence type="ECO:0000313" key="11">
    <source>
        <dbReference type="Proteomes" id="UP000318010"/>
    </source>
</evidence>
<organism evidence="10 11">
    <name type="scientific">Mucilaginibacter achroorhodeus</name>
    <dbReference type="NCBI Taxonomy" id="2599294"/>
    <lineage>
        <taxon>Bacteria</taxon>
        <taxon>Pseudomonadati</taxon>
        <taxon>Bacteroidota</taxon>
        <taxon>Sphingobacteriia</taxon>
        <taxon>Sphingobacteriales</taxon>
        <taxon>Sphingobacteriaceae</taxon>
        <taxon>Mucilaginibacter</taxon>
    </lineage>
</organism>
<evidence type="ECO:0000256" key="8">
    <source>
        <dbReference type="SAM" id="Coils"/>
    </source>
</evidence>
<dbReference type="AlphaFoldDB" id="A0A563TXX4"/>
<keyword evidence="8" id="KW-0175">Coiled coil</keyword>
<evidence type="ECO:0000256" key="4">
    <source>
        <dbReference type="ARBA" id="ARBA00022452"/>
    </source>
</evidence>
<dbReference type="GO" id="GO:0015562">
    <property type="term" value="F:efflux transmembrane transporter activity"/>
    <property type="evidence" value="ECO:0007669"/>
    <property type="project" value="InterPro"/>
</dbReference>
<dbReference type="GO" id="GO:1990281">
    <property type="term" value="C:efflux pump complex"/>
    <property type="evidence" value="ECO:0007669"/>
    <property type="project" value="TreeGrafter"/>
</dbReference>
<evidence type="ECO:0000256" key="3">
    <source>
        <dbReference type="ARBA" id="ARBA00022448"/>
    </source>
</evidence>
<comment type="similarity">
    <text evidence="2">Belongs to the outer membrane factor (OMF) (TC 1.B.17) family.</text>
</comment>
<dbReference type="Gene3D" id="1.20.1600.10">
    <property type="entry name" value="Outer membrane efflux proteins (OEP)"/>
    <property type="match status" value="1"/>
</dbReference>
<proteinExistence type="inferred from homology"/>
<keyword evidence="6" id="KW-0472">Membrane</keyword>
<evidence type="ECO:0000256" key="2">
    <source>
        <dbReference type="ARBA" id="ARBA00007613"/>
    </source>
</evidence>
<protein>
    <submittedName>
        <fullName evidence="10">TolC family protein</fullName>
    </submittedName>
</protein>
<evidence type="ECO:0000256" key="1">
    <source>
        <dbReference type="ARBA" id="ARBA00004442"/>
    </source>
</evidence>
<keyword evidence="7" id="KW-0998">Cell outer membrane</keyword>
<dbReference type="InterPro" id="IPR003423">
    <property type="entry name" value="OMP_efflux"/>
</dbReference>
<evidence type="ECO:0000256" key="5">
    <source>
        <dbReference type="ARBA" id="ARBA00022692"/>
    </source>
</evidence>
<dbReference type="RefSeq" id="WP_146273072.1">
    <property type="nucleotide sequence ID" value="NZ_VOEI01000007.1"/>
</dbReference>
<keyword evidence="4" id="KW-1134">Transmembrane beta strand</keyword>
<evidence type="ECO:0000256" key="9">
    <source>
        <dbReference type="SAM" id="SignalP"/>
    </source>
</evidence>
<dbReference type="PANTHER" id="PTHR30026">
    <property type="entry name" value="OUTER MEMBRANE PROTEIN TOLC"/>
    <property type="match status" value="1"/>
</dbReference>